<organism evidence="1 2">
    <name type="scientific">Paraburkholderia caffeinilytica</name>
    <dbReference type="NCBI Taxonomy" id="1761016"/>
    <lineage>
        <taxon>Bacteria</taxon>
        <taxon>Pseudomonadati</taxon>
        <taxon>Pseudomonadota</taxon>
        <taxon>Betaproteobacteria</taxon>
        <taxon>Burkholderiales</taxon>
        <taxon>Burkholderiaceae</taxon>
        <taxon>Paraburkholderia</taxon>
    </lineage>
</organism>
<keyword evidence="2" id="KW-1185">Reference proteome</keyword>
<name>A0ABQ1NBH3_9BURK</name>
<protein>
    <submittedName>
        <fullName evidence="1">Uncharacterized protein</fullName>
    </submittedName>
</protein>
<accession>A0ABQ1NBH3</accession>
<sequence>MDASELMGCFDRFPGRIAFVFALRNSDFFSWEHSTLPLGSGTTSDYEIPYELDDQEWKELGVMLQKIGAVKDQAEADREMSLVPRRNALDILCSLWYLIPETRSQLADSLRDEYCRLGNVRESVANTAQEIAADSDTARQAYEYVTVTSNLDIGLPTEVLVRALGINYGDWLDMIVDGKPLWGLLYDEQDSESGNTVFRTRNEIVTRVLLDLVNGGVGHVGEYRVLRDLLRACDGGSAIYRNFVVEVLVRNRNQLQKVLSYDQGMDLFDVARSALAHDDRLLEHHKGIWIGDVGRDTLAAYGQLEKALRTEVYPSAERDAPLEHIHTSMASTIVKMIKAGQQDRTIGFQLVRDHLRQASSSTYFNAHTAHVSGNLLFELAQQNGRAASDEIAMASISDALQEIERAFQLIGARAKNSFRHEKSIAMLSDLQHKIIRSILDLTSMKALAQKMFNETKSQVGFEVVARRLLVEASEGDKGHAYNGVNEYIAQCSIQVEAQGAHLSAELIVIRVDLVIRWRIQRFLSVHWDDFTNDVRLALENLRYRDDAIKRFYYAVGLFHLKHVTEANAIFASLRRLQLSAGPREIRCYYLSDAGDAQRMQGIVERKHNYSYMFVTELQLSVPMRSPTAGGGSGSVVHAYIAFALNGPTAVLDKPGPSDIGLP</sequence>
<gene>
    <name evidence="1" type="ORF">GCM10011400_63540</name>
</gene>
<dbReference type="Proteomes" id="UP000602004">
    <property type="component" value="Unassembled WGS sequence"/>
</dbReference>
<evidence type="ECO:0000313" key="2">
    <source>
        <dbReference type="Proteomes" id="UP000602004"/>
    </source>
</evidence>
<evidence type="ECO:0000313" key="1">
    <source>
        <dbReference type="EMBL" id="GGC66896.1"/>
    </source>
</evidence>
<dbReference type="EMBL" id="BMHL01000016">
    <property type="protein sequence ID" value="GGC66896.1"/>
    <property type="molecule type" value="Genomic_DNA"/>
</dbReference>
<comment type="caution">
    <text evidence="1">The sequence shown here is derived from an EMBL/GenBank/DDBJ whole genome shotgun (WGS) entry which is preliminary data.</text>
</comment>
<proteinExistence type="predicted"/>
<reference evidence="2" key="1">
    <citation type="journal article" date="2019" name="Int. J. Syst. Evol. Microbiol.">
        <title>The Global Catalogue of Microorganisms (GCM) 10K type strain sequencing project: providing services to taxonomists for standard genome sequencing and annotation.</title>
        <authorList>
            <consortium name="The Broad Institute Genomics Platform"/>
            <consortium name="The Broad Institute Genome Sequencing Center for Infectious Disease"/>
            <person name="Wu L."/>
            <person name="Ma J."/>
        </authorList>
    </citation>
    <scope>NUCLEOTIDE SEQUENCE [LARGE SCALE GENOMIC DNA]</scope>
    <source>
        <strain evidence="2">CGMCC 1.15103</strain>
    </source>
</reference>